<evidence type="ECO:0000256" key="4">
    <source>
        <dbReference type="ARBA" id="ARBA00022989"/>
    </source>
</evidence>
<comment type="caution">
    <text evidence="7">The sequence shown here is derived from an EMBL/GenBank/DDBJ whole genome shotgun (WGS) entry which is preliminary data.</text>
</comment>
<organism evidence="7 8">
    <name type="scientific">Enhygromyxa salina</name>
    <dbReference type="NCBI Taxonomy" id="215803"/>
    <lineage>
        <taxon>Bacteria</taxon>
        <taxon>Pseudomonadati</taxon>
        <taxon>Myxococcota</taxon>
        <taxon>Polyangia</taxon>
        <taxon>Nannocystales</taxon>
        <taxon>Nannocystaceae</taxon>
        <taxon>Enhygromyxa</taxon>
    </lineage>
</organism>
<keyword evidence="5 6" id="KW-0472">Membrane</keyword>
<protein>
    <submittedName>
        <fullName evidence="7">Uncharacterized protein</fullName>
    </submittedName>
</protein>
<name>A0A2S9YIK6_9BACT</name>
<dbReference type="AlphaFoldDB" id="A0A2S9YIK6"/>
<evidence type="ECO:0000313" key="8">
    <source>
        <dbReference type="Proteomes" id="UP000238823"/>
    </source>
</evidence>
<dbReference type="GO" id="GO:0005886">
    <property type="term" value="C:plasma membrane"/>
    <property type="evidence" value="ECO:0007669"/>
    <property type="project" value="UniProtKB-SubCell"/>
</dbReference>
<proteinExistence type="predicted"/>
<dbReference type="InterPro" id="IPR005171">
    <property type="entry name" value="Cyt_c_oxidase_su4_prok"/>
</dbReference>
<dbReference type="EMBL" id="PVNL01000100">
    <property type="protein sequence ID" value="PRQ04938.1"/>
    <property type="molecule type" value="Genomic_DNA"/>
</dbReference>
<feature type="transmembrane region" description="Helical" evidence="6">
    <location>
        <begin position="35"/>
        <end position="57"/>
    </location>
</feature>
<evidence type="ECO:0000313" key="7">
    <source>
        <dbReference type="EMBL" id="PRQ04938.1"/>
    </source>
</evidence>
<reference evidence="7 8" key="1">
    <citation type="submission" date="2018-03" db="EMBL/GenBank/DDBJ databases">
        <title>Draft Genome Sequences of the Obligatory Marine Myxobacteria Enhygromyxa salina SWB007.</title>
        <authorList>
            <person name="Poehlein A."/>
            <person name="Moghaddam J.A."/>
            <person name="Harms H."/>
            <person name="Alanjari M."/>
            <person name="Koenig G.M."/>
            <person name="Daniel R."/>
            <person name="Schaeberle T.F."/>
        </authorList>
    </citation>
    <scope>NUCLEOTIDE SEQUENCE [LARGE SCALE GENOMIC DNA]</scope>
    <source>
        <strain evidence="7 8">SWB007</strain>
    </source>
</reference>
<evidence type="ECO:0000256" key="3">
    <source>
        <dbReference type="ARBA" id="ARBA00022692"/>
    </source>
</evidence>
<accession>A0A2S9YIK6</accession>
<keyword evidence="2" id="KW-1003">Cell membrane</keyword>
<comment type="subcellular location">
    <subcellularLocation>
        <location evidence="1">Cell membrane</location>
        <topology evidence="1">Multi-pass membrane protein</topology>
    </subcellularLocation>
</comment>
<feature type="transmembrane region" description="Helical" evidence="6">
    <location>
        <begin position="89"/>
        <end position="110"/>
    </location>
</feature>
<evidence type="ECO:0000256" key="6">
    <source>
        <dbReference type="SAM" id="Phobius"/>
    </source>
</evidence>
<keyword evidence="3 6" id="KW-0812">Transmembrane</keyword>
<feature type="transmembrane region" description="Helical" evidence="6">
    <location>
        <begin position="64"/>
        <end position="83"/>
    </location>
</feature>
<dbReference type="InterPro" id="IPR011743">
    <property type="entry name" value="Caa3_sub_IV"/>
</dbReference>
<dbReference type="NCBIfam" id="TIGR02229">
    <property type="entry name" value="caa3_sub_IV"/>
    <property type="match status" value="1"/>
</dbReference>
<dbReference type="Pfam" id="PF03626">
    <property type="entry name" value="COX4_pro"/>
    <property type="match status" value="1"/>
</dbReference>
<evidence type="ECO:0000256" key="1">
    <source>
        <dbReference type="ARBA" id="ARBA00004651"/>
    </source>
</evidence>
<evidence type="ECO:0000256" key="5">
    <source>
        <dbReference type="ARBA" id="ARBA00023136"/>
    </source>
</evidence>
<keyword evidence="4 6" id="KW-1133">Transmembrane helix</keyword>
<gene>
    <name evidence="7" type="ORF">ENSA7_48690</name>
</gene>
<dbReference type="RefSeq" id="WP_181234063.1">
    <property type="nucleotide sequence ID" value="NZ_PVNL01000100.1"/>
</dbReference>
<evidence type="ECO:0000256" key="2">
    <source>
        <dbReference type="ARBA" id="ARBA00022475"/>
    </source>
</evidence>
<dbReference type="Proteomes" id="UP000238823">
    <property type="component" value="Unassembled WGS sequence"/>
</dbReference>
<sequence length="161" mass="17457">MAHSDSTQNSTVYLNGKLVENPHEDTHHVSPVWEFSLVFGALLFLTILTYLVSYAGLGPASLPVAMLIAFIKGSLVVGFFMHLKYEDRFYAFLLCVTILFVSIFFTFVLFDMSTTAELNEEAGIEYKRHVEDSAEAAEAAAARQAAEAAGAAPAPAAAGHH</sequence>